<proteinExistence type="predicted"/>
<dbReference type="Proteomes" id="UP000027120">
    <property type="component" value="Unassembled WGS sequence"/>
</dbReference>
<accession>A0A067HC12</accession>
<reference evidence="1 2" key="1">
    <citation type="submission" date="2014-04" db="EMBL/GenBank/DDBJ databases">
        <authorList>
            <consortium name="International Citrus Genome Consortium"/>
            <person name="Gmitter F."/>
            <person name="Chen C."/>
            <person name="Farmerie W."/>
            <person name="Harkins T."/>
            <person name="Desany B."/>
            <person name="Mohiuddin M."/>
            <person name="Kodira C."/>
            <person name="Borodovsky M."/>
            <person name="Lomsadze A."/>
            <person name="Burns P."/>
            <person name="Jenkins J."/>
            <person name="Prochnik S."/>
            <person name="Shu S."/>
            <person name="Chapman J."/>
            <person name="Pitluck S."/>
            <person name="Schmutz J."/>
            <person name="Rokhsar D."/>
        </authorList>
    </citation>
    <scope>NUCLEOTIDE SEQUENCE</scope>
</reference>
<dbReference type="AlphaFoldDB" id="A0A067HC12"/>
<gene>
    <name evidence="1" type="ORF">CISIN_1g045797mg</name>
</gene>
<protein>
    <submittedName>
        <fullName evidence="1">Uncharacterized protein</fullName>
    </submittedName>
</protein>
<evidence type="ECO:0000313" key="2">
    <source>
        <dbReference type="Proteomes" id="UP000027120"/>
    </source>
</evidence>
<organism evidence="1 2">
    <name type="scientific">Citrus sinensis</name>
    <name type="common">Sweet orange</name>
    <name type="synonym">Citrus aurantium var. sinensis</name>
    <dbReference type="NCBI Taxonomy" id="2711"/>
    <lineage>
        <taxon>Eukaryota</taxon>
        <taxon>Viridiplantae</taxon>
        <taxon>Streptophyta</taxon>
        <taxon>Embryophyta</taxon>
        <taxon>Tracheophyta</taxon>
        <taxon>Spermatophyta</taxon>
        <taxon>Magnoliopsida</taxon>
        <taxon>eudicotyledons</taxon>
        <taxon>Gunneridae</taxon>
        <taxon>Pentapetalae</taxon>
        <taxon>rosids</taxon>
        <taxon>malvids</taxon>
        <taxon>Sapindales</taxon>
        <taxon>Rutaceae</taxon>
        <taxon>Aurantioideae</taxon>
        <taxon>Citrus</taxon>
    </lineage>
</organism>
<evidence type="ECO:0000313" key="1">
    <source>
        <dbReference type="EMBL" id="KDO85291.1"/>
    </source>
</evidence>
<sequence length="92" mass="11207">MKILLQQIFDVEVKAGKTLRVPKYHIFLILIKNQTKKKPIFTPLLNIYFYFSNINKIFQYWRQWDRIATLNLLYNFEKILSIELISFTINHN</sequence>
<name>A0A067HC12_CITSI</name>
<dbReference type="EMBL" id="KK784874">
    <property type="protein sequence ID" value="KDO85291.1"/>
    <property type="molecule type" value="Genomic_DNA"/>
</dbReference>
<keyword evidence="2" id="KW-1185">Reference proteome</keyword>